<name>A0ABN0P1Q7_TRELE</name>
<protein>
    <recommendedName>
        <fullName evidence="3">Capsule assembly Wzi family protein</fullName>
    </recommendedName>
</protein>
<proteinExistence type="predicted"/>
<dbReference type="EMBL" id="AWVH01000002">
    <property type="protein sequence ID" value="ERJ94501.1"/>
    <property type="molecule type" value="Genomic_DNA"/>
</dbReference>
<keyword evidence="2" id="KW-1185">Reference proteome</keyword>
<evidence type="ECO:0000313" key="1">
    <source>
        <dbReference type="EMBL" id="ERJ94501.1"/>
    </source>
</evidence>
<evidence type="ECO:0008006" key="3">
    <source>
        <dbReference type="Google" id="ProtNLM"/>
    </source>
</evidence>
<gene>
    <name evidence="1" type="ORF">HMPREF9193_00034</name>
</gene>
<sequence>MIILNKGMQMYTSIKKDRVKKVICVCLLCVCIYTGKKVFAQGNISVPLEDPVYNLLEYALIRGYCSPLHNARPYTLNTVLRSLDQIVNSSDAGIKEKIIARDTIERLKGASPTIFDKDKTDIANAAALFKTGSYVYENNNKVPIRLEIGASWQSDFNFNFNEPNISTIHWFDMYIRGDITKYFSYNVNAGMGIMKLDTAGIASTGAQTGSHAPFTFTQSWDGYQYRLKKLSEFDGLSNDPAAGIRLLPEFGVHFWDGKAGISFSRVRRDWGTGNGNLMLSKTARPFTAIDMYLRPVEWLNLSVLTGSLEFFRSTGIKESAATFQNNISALMAEIFIKDIAYIGFNSSSVWAKRFEPGYLNPGMIPFFYQNMVGDFDNLQLGFSLGFNVPKYAKIYYNLFIDEADLGASDFFHQAGASMCAWQAGAKIAIPDTPFMSFVLQYTKLEPYVYTHPLEEIPGYTGKMNTSYLNHGEPIGYKLKPNSDEIKIGLYAFPTWFASAHAFYSMVHHGADYGSGIVHGSSFGDLMVYGQGASSAKPGDYYYKDFLKDGVYEWIHSLGANAEVDMRFVKNIPLKLKLGYTLSYTHHTEFTNGVFKQAQSDEYINRFGNYLSLSIKVY</sequence>
<reference evidence="1 2" key="1">
    <citation type="submission" date="2013-08" db="EMBL/GenBank/DDBJ databases">
        <authorList>
            <person name="Weinstock G."/>
            <person name="Sodergren E."/>
            <person name="Wylie T."/>
            <person name="Fulton L."/>
            <person name="Fulton R."/>
            <person name="Fronick C."/>
            <person name="O'Laughlin M."/>
            <person name="Godfrey J."/>
            <person name="Miner T."/>
            <person name="Herter B."/>
            <person name="Appelbaum E."/>
            <person name="Cordes M."/>
            <person name="Lek S."/>
            <person name="Wollam A."/>
            <person name="Pepin K.H."/>
            <person name="Palsikar V.B."/>
            <person name="Mitreva M."/>
            <person name="Wilson R.K."/>
        </authorList>
    </citation>
    <scope>NUCLEOTIDE SEQUENCE [LARGE SCALE GENOMIC DNA]</scope>
    <source>
        <strain evidence="1 2">ATCC 700332</strain>
    </source>
</reference>
<evidence type="ECO:0000313" key="2">
    <source>
        <dbReference type="Proteomes" id="UP000016649"/>
    </source>
</evidence>
<dbReference type="Gene3D" id="2.40.160.130">
    <property type="entry name" value="Capsule assembly protein Wzi"/>
    <property type="match status" value="1"/>
</dbReference>
<organism evidence="1 2">
    <name type="scientific">Treponema lecithinolyticum ATCC 700332</name>
    <dbReference type="NCBI Taxonomy" id="1321815"/>
    <lineage>
        <taxon>Bacteria</taxon>
        <taxon>Pseudomonadati</taxon>
        <taxon>Spirochaetota</taxon>
        <taxon>Spirochaetia</taxon>
        <taxon>Spirochaetales</taxon>
        <taxon>Treponemataceae</taxon>
        <taxon>Treponema</taxon>
    </lineage>
</organism>
<comment type="caution">
    <text evidence="1">The sequence shown here is derived from an EMBL/GenBank/DDBJ whole genome shotgun (WGS) entry which is preliminary data.</text>
</comment>
<dbReference type="InterPro" id="IPR038636">
    <property type="entry name" value="Wzi_sf"/>
</dbReference>
<dbReference type="Proteomes" id="UP000016649">
    <property type="component" value="Unassembled WGS sequence"/>
</dbReference>
<accession>A0ABN0P1Q7</accession>